<evidence type="ECO:0000313" key="12">
    <source>
        <dbReference type="EMBL" id="KYN50203.1"/>
    </source>
</evidence>
<dbReference type="GO" id="GO:0006493">
    <property type="term" value="P:protein O-linked glycosylation"/>
    <property type="evidence" value="ECO:0007669"/>
    <property type="project" value="TreeGrafter"/>
</dbReference>
<evidence type="ECO:0000256" key="3">
    <source>
        <dbReference type="ARBA" id="ARBA00022676"/>
    </source>
</evidence>
<dbReference type="EMBL" id="LKEX01012869">
    <property type="protein sequence ID" value="KYN50203.1"/>
    <property type="molecule type" value="Genomic_DNA"/>
</dbReference>
<dbReference type="GO" id="GO:0016758">
    <property type="term" value="F:hexosyltransferase activity"/>
    <property type="evidence" value="ECO:0007669"/>
    <property type="project" value="InterPro"/>
</dbReference>
<evidence type="ECO:0000256" key="8">
    <source>
        <dbReference type="ARBA" id="ARBA00023034"/>
    </source>
</evidence>
<protein>
    <recommendedName>
        <fullName evidence="11">Hexosyltransferase</fullName>
        <ecNumber evidence="11">2.4.1.-</ecNumber>
    </recommendedName>
</protein>
<evidence type="ECO:0000256" key="4">
    <source>
        <dbReference type="ARBA" id="ARBA00022679"/>
    </source>
</evidence>
<comment type="subcellular location">
    <subcellularLocation>
        <location evidence="1 11">Golgi apparatus membrane</location>
        <topology evidence="1 11">Single-pass type II membrane protein</topology>
    </subcellularLocation>
</comment>
<evidence type="ECO:0000256" key="6">
    <source>
        <dbReference type="ARBA" id="ARBA00022968"/>
    </source>
</evidence>
<evidence type="ECO:0000256" key="10">
    <source>
        <dbReference type="ARBA" id="ARBA00023180"/>
    </source>
</evidence>
<evidence type="ECO:0000313" key="13">
    <source>
        <dbReference type="Proteomes" id="UP000078542"/>
    </source>
</evidence>
<evidence type="ECO:0000256" key="2">
    <source>
        <dbReference type="ARBA" id="ARBA00008661"/>
    </source>
</evidence>
<gene>
    <name evidence="12" type="ORF">ALC62_03832</name>
</gene>
<keyword evidence="10" id="KW-0325">Glycoprotein</keyword>
<evidence type="ECO:0000256" key="7">
    <source>
        <dbReference type="ARBA" id="ARBA00022989"/>
    </source>
</evidence>
<name>A0A151K2G4_9HYME</name>
<dbReference type="FunFam" id="3.90.550.50:FF:000001">
    <property type="entry name" value="Hexosyltransferase"/>
    <property type="match status" value="1"/>
</dbReference>
<comment type="caution">
    <text evidence="12">The sequence shown here is derived from an EMBL/GenBank/DDBJ whole genome shotgun (WGS) entry which is preliminary data.</text>
</comment>
<dbReference type="OrthoDB" id="2139606at2759"/>
<feature type="transmembrane region" description="Helical" evidence="11">
    <location>
        <begin position="6"/>
        <end position="24"/>
    </location>
</feature>
<evidence type="ECO:0000256" key="5">
    <source>
        <dbReference type="ARBA" id="ARBA00022692"/>
    </source>
</evidence>
<keyword evidence="7 11" id="KW-1133">Transmembrane helix</keyword>
<proteinExistence type="inferred from homology"/>
<dbReference type="STRING" id="456900.A0A151K2G4"/>
<dbReference type="Pfam" id="PF01762">
    <property type="entry name" value="Galactosyl_T"/>
    <property type="match status" value="1"/>
</dbReference>
<dbReference type="Gene3D" id="3.90.550.50">
    <property type="match status" value="1"/>
</dbReference>
<sequence length="364" mass="42033">MLSKYGFLLLLICIGCVLLFIIFMEKDLRSKKEIQKTNLIQLYTIYEVTDTPLGISRVIIEPPCNTTFMIWIVTSYAGEPSARSALRRAYTDEELQALGIRRVFLLGTLNDYAERKTHISQNALLDESRRFNDLLQGDFLDTYRNLTRKHLMGLQWAANNCKDAKYIIKMDDDIVINIYGILEKLHSGMIEENSLTGYVMKNMIPVREPTNKWYVSKAEYANSIYPDFVSGWLYITYPQVAKRLIDYAKSSHDYFWIDDVFVTGILRHALNIKIQNISELYTTDYRYLKCCIKGKANLLKCEFLAGPNGGDTELQVRFKEFAKFCHENCSIRKENNLVGKTCVVAYEEPKLYKGTVQISPVEIS</sequence>
<keyword evidence="13" id="KW-1185">Reference proteome</keyword>
<keyword evidence="3 11" id="KW-0328">Glycosyltransferase</keyword>
<keyword evidence="5 11" id="KW-0812">Transmembrane</keyword>
<keyword evidence="6 11" id="KW-0735">Signal-anchor</keyword>
<comment type="similarity">
    <text evidence="2 11">Belongs to the glycosyltransferase 31 family.</text>
</comment>
<organism evidence="12 13">
    <name type="scientific">Cyphomyrmex costatus</name>
    <dbReference type="NCBI Taxonomy" id="456900"/>
    <lineage>
        <taxon>Eukaryota</taxon>
        <taxon>Metazoa</taxon>
        <taxon>Ecdysozoa</taxon>
        <taxon>Arthropoda</taxon>
        <taxon>Hexapoda</taxon>
        <taxon>Insecta</taxon>
        <taxon>Pterygota</taxon>
        <taxon>Neoptera</taxon>
        <taxon>Endopterygota</taxon>
        <taxon>Hymenoptera</taxon>
        <taxon>Apocrita</taxon>
        <taxon>Aculeata</taxon>
        <taxon>Formicoidea</taxon>
        <taxon>Formicidae</taxon>
        <taxon>Myrmicinae</taxon>
        <taxon>Cyphomyrmex</taxon>
    </lineage>
</organism>
<dbReference type="PANTHER" id="PTHR11214">
    <property type="entry name" value="BETA-1,3-N-ACETYLGLUCOSAMINYLTRANSFERASE"/>
    <property type="match status" value="1"/>
</dbReference>
<evidence type="ECO:0000256" key="9">
    <source>
        <dbReference type="ARBA" id="ARBA00023136"/>
    </source>
</evidence>
<reference evidence="12 13" key="1">
    <citation type="submission" date="2016-03" db="EMBL/GenBank/DDBJ databases">
        <title>Cyphomyrmex costatus WGS genome.</title>
        <authorList>
            <person name="Nygaard S."/>
            <person name="Hu H."/>
            <person name="Boomsma J."/>
            <person name="Zhang G."/>
        </authorList>
    </citation>
    <scope>NUCLEOTIDE SEQUENCE [LARGE SCALE GENOMIC DNA]</scope>
    <source>
        <strain evidence="12">MS0001</strain>
        <tissue evidence="12">Whole body</tissue>
    </source>
</reference>
<keyword evidence="8 11" id="KW-0333">Golgi apparatus</keyword>
<dbReference type="GO" id="GO:0000139">
    <property type="term" value="C:Golgi membrane"/>
    <property type="evidence" value="ECO:0007669"/>
    <property type="project" value="UniProtKB-SubCell"/>
</dbReference>
<dbReference type="Proteomes" id="UP000078542">
    <property type="component" value="Unassembled WGS sequence"/>
</dbReference>
<keyword evidence="4 12" id="KW-0808">Transferase</keyword>
<dbReference type="EC" id="2.4.1.-" evidence="11"/>
<dbReference type="AlphaFoldDB" id="A0A151K2G4"/>
<accession>A0A151K2G4</accession>
<dbReference type="PANTHER" id="PTHR11214:SF235">
    <property type="entry name" value="HEXOSYLTRANSFERASE"/>
    <property type="match status" value="1"/>
</dbReference>
<evidence type="ECO:0000256" key="1">
    <source>
        <dbReference type="ARBA" id="ARBA00004323"/>
    </source>
</evidence>
<keyword evidence="9 11" id="KW-0472">Membrane</keyword>
<dbReference type="KEGG" id="ccoa:108771223"/>
<evidence type="ECO:0000256" key="11">
    <source>
        <dbReference type="RuleBase" id="RU363063"/>
    </source>
</evidence>
<dbReference type="InterPro" id="IPR002659">
    <property type="entry name" value="Glyco_trans_31"/>
</dbReference>